<feature type="compositionally biased region" description="Polar residues" evidence="1">
    <location>
        <begin position="223"/>
        <end position="232"/>
    </location>
</feature>
<feature type="compositionally biased region" description="Pro residues" evidence="1">
    <location>
        <begin position="166"/>
        <end position="179"/>
    </location>
</feature>
<dbReference type="Proteomes" id="UP000244005">
    <property type="component" value="Unassembled WGS sequence"/>
</dbReference>
<dbReference type="EMBL" id="KZ772678">
    <property type="protein sequence ID" value="PTQ48107.1"/>
    <property type="molecule type" value="Genomic_DNA"/>
</dbReference>
<gene>
    <name evidence="2" type="ORF">MARPO_0006s0137</name>
</gene>
<evidence type="ECO:0000256" key="1">
    <source>
        <dbReference type="SAM" id="MobiDB-lite"/>
    </source>
</evidence>
<evidence type="ECO:0000313" key="3">
    <source>
        <dbReference type="Proteomes" id="UP000244005"/>
    </source>
</evidence>
<protein>
    <submittedName>
        <fullName evidence="2">Uncharacterized protein</fullName>
    </submittedName>
</protein>
<feature type="region of interest" description="Disordered" evidence="1">
    <location>
        <begin position="1"/>
        <end position="39"/>
    </location>
</feature>
<feature type="region of interest" description="Disordered" evidence="1">
    <location>
        <begin position="134"/>
        <end position="182"/>
    </location>
</feature>
<organism evidence="2 3">
    <name type="scientific">Marchantia polymorpha</name>
    <name type="common">Common liverwort</name>
    <name type="synonym">Marchantia aquatica</name>
    <dbReference type="NCBI Taxonomy" id="3197"/>
    <lineage>
        <taxon>Eukaryota</taxon>
        <taxon>Viridiplantae</taxon>
        <taxon>Streptophyta</taxon>
        <taxon>Embryophyta</taxon>
        <taxon>Marchantiophyta</taxon>
        <taxon>Marchantiopsida</taxon>
        <taxon>Marchantiidae</taxon>
        <taxon>Marchantiales</taxon>
        <taxon>Marchantiaceae</taxon>
        <taxon>Marchantia</taxon>
    </lineage>
</organism>
<feature type="compositionally biased region" description="Polar residues" evidence="1">
    <location>
        <begin position="134"/>
        <end position="143"/>
    </location>
</feature>
<accession>A0A2R6XPR4</accession>
<proteinExistence type="predicted"/>
<sequence>MASMPSGERRAEDVGRRSIIRPSWAHGSIGQRPSSRLQEPHRSLHIESHRLLTAPAFFPSFNSFSHSFFHSRPHPIHGFRLPRPRPYPTPRHPTPCHAIDLSLGVPWADGGHAIHARRMNPVRARSTQTRFMLTDLSSRSSLRNPEPGAPPGPHARRDHRDGVAPSQPPAPPAPAPAPAPLRDHPRAITILALAHLHPLPAAISTRPFESFDHRRKHLEHRTSYSNVATSRSLEPLPAAPPQPPSATGGASSAYRSRSFAPSSIELRFRILPMFGARGHGALMPDGGTRKHSTLDERSHWGWQIEPKCELRAGVYGASSDQAPLQVFTCRAFSLPLPRRPDTSLSCTFPGGWGWTLRRESPVVHIRSYDELWKLKLKTRTNCPLRIHLRCSSAGD</sequence>
<keyword evidence="3" id="KW-1185">Reference proteome</keyword>
<dbReference type="AlphaFoldDB" id="A0A2R6XPR4"/>
<feature type="region of interest" description="Disordered" evidence="1">
    <location>
        <begin position="221"/>
        <end position="254"/>
    </location>
</feature>
<feature type="compositionally biased region" description="Basic and acidic residues" evidence="1">
    <location>
        <begin position="7"/>
        <end position="16"/>
    </location>
</feature>
<reference evidence="3" key="1">
    <citation type="journal article" date="2017" name="Cell">
        <title>Insights into land plant evolution garnered from the Marchantia polymorpha genome.</title>
        <authorList>
            <person name="Bowman J.L."/>
            <person name="Kohchi T."/>
            <person name="Yamato K.T."/>
            <person name="Jenkins J."/>
            <person name="Shu S."/>
            <person name="Ishizaki K."/>
            <person name="Yamaoka S."/>
            <person name="Nishihama R."/>
            <person name="Nakamura Y."/>
            <person name="Berger F."/>
            <person name="Adam C."/>
            <person name="Aki S.S."/>
            <person name="Althoff F."/>
            <person name="Araki T."/>
            <person name="Arteaga-Vazquez M.A."/>
            <person name="Balasubrmanian S."/>
            <person name="Barry K."/>
            <person name="Bauer D."/>
            <person name="Boehm C.R."/>
            <person name="Briginshaw L."/>
            <person name="Caballero-Perez J."/>
            <person name="Catarino B."/>
            <person name="Chen F."/>
            <person name="Chiyoda S."/>
            <person name="Chovatia M."/>
            <person name="Davies K.M."/>
            <person name="Delmans M."/>
            <person name="Demura T."/>
            <person name="Dierschke T."/>
            <person name="Dolan L."/>
            <person name="Dorantes-Acosta A.E."/>
            <person name="Eklund D.M."/>
            <person name="Florent S.N."/>
            <person name="Flores-Sandoval E."/>
            <person name="Fujiyama A."/>
            <person name="Fukuzawa H."/>
            <person name="Galik B."/>
            <person name="Grimanelli D."/>
            <person name="Grimwood J."/>
            <person name="Grossniklaus U."/>
            <person name="Hamada T."/>
            <person name="Haseloff J."/>
            <person name="Hetherington A.J."/>
            <person name="Higo A."/>
            <person name="Hirakawa Y."/>
            <person name="Hundley H.N."/>
            <person name="Ikeda Y."/>
            <person name="Inoue K."/>
            <person name="Inoue S.I."/>
            <person name="Ishida S."/>
            <person name="Jia Q."/>
            <person name="Kakita M."/>
            <person name="Kanazawa T."/>
            <person name="Kawai Y."/>
            <person name="Kawashima T."/>
            <person name="Kennedy M."/>
            <person name="Kinose K."/>
            <person name="Kinoshita T."/>
            <person name="Kohara Y."/>
            <person name="Koide E."/>
            <person name="Komatsu K."/>
            <person name="Kopischke S."/>
            <person name="Kubo M."/>
            <person name="Kyozuka J."/>
            <person name="Lagercrantz U."/>
            <person name="Lin S.S."/>
            <person name="Lindquist E."/>
            <person name="Lipzen A.M."/>
            <person name="Lu C.W."/>
            <person name="De Luna E."/>
            <person name="Martienssen R.A."/>
            <person name="Minamino N."/>
            <person name="Mizutani M."/>
            <person name="Mizutani M."/>
            <person name="Mochizuki N."/>
            <person name="Monte I."/>
            <person name="Mosher R."/>
            <person name="Nagasaki H."/>
            <person name="Nakagami H."/>
            <person name="Naramoto S."/>
            <person name="Nishitani K."/>
            <person name="Ohtani M."/>
            <person name="Okamoto T."/>
            <person name="Okumura M."/>
            <person name="Phillips J."/>
            <person name="Pollak B."/>
            <person name="Reinders A."/>
            <person name="Rovekamp M."/>
            <person name="Sano R."/>
            <person name="Sawa S."/>
            <person name="Schmid M.W."/>
            <person name="Shirakawa M."/>
            <person name="Solano R."/>
            <person name="Spunde A."/>
            <person name="Suetsugu N."/>
            <person name="Sugano S."/>
            <person name="Sugiyama A."/>
            <person name="Sun R."/>
            <person name="Suzuki Y."/>
            <person name="Takenaka M."/>
            <person name="Takezawa D."/>
            <person name="Tomogane H."/>
            <person name="Tsuzuki M."/>
            <person name="Ueda T."/>
            <person name="Umeda M."/>
            <person name="Ward J.M."/>
            <person name="Watanabe Y."/>
            <person name="Yazaki K."/>
            <person name="Yokoyama R."/>
            <person name="Yoshitake Y."/>
            <person name="Yotsui I."/>
            <person name="Zachgo S."/>
            <person name="Schmutz J."/>
        </authorList>
    </citation>
    <scope>NUCLEOTIDE SEQUENCE [LARGE SCALE GENOMIC DNA]</scope>
    <source>
        <strain evidence="3">Tak-1</strain>
    </source>
</reference>
<evidence type="ECO:0000313" key="2">
    <source>
        <dbReference type="EMBL" id="PTQ48107.1"/>
    </source>
</evidence>
<name>A0A2R6XPR4_MARPO</name>